<accession>A0A1G4IZ20</accession>
<dbReference type="EMBL" id="LT598450">
    <property type="protein sequence ID" value="SCU82364.1"/>
    <property type="molecule type" value="Genomic_DNA"/>
</dbReference>
<reference evidence="3" key="1">
    <citation type="submission" date="2016-03" db="EMBL/GenBank/DDBJ databases">
        <authorList>
            <person name="Devillers Hugo."/>
        </authorList>
    </citation>
    <scope>NUCLEOTIDE SEQUENCE [LARGE SCALE GENOMIC DNA]</scope>
</reference>
<feature type="transmembrane region" description="Helical" evidence="1">
    <location>
        <begin position="91"/>
        <end position="115"/>
    </location>
</feature>
<evidence type="ECO:0000313" key="2">
    <source>
        <dbReference type="EMBL" id="SCU82364.1"/>
    </source>
</evidence>
<proteinExistence type="predicted"/>
<name>A0A1G4IZ20_9SACH</name>
<feature type="transmembrane region" description="Helical" evidence="1">
    <location>
        <begin position="289"/>
        <end position="315"/>
    </location>
</feature>
<feature type="transmembrane region" description="Helical" evidence="1">
    <location>
        <begin position="20"/>
        <end position="41"/>
    </location>
</feature>
<keyword evidence="3" id="KW-1185">Reference proteome</keyword>
<sequence>MARIGYVAPYFMPLMCSSKPWIKIILFVNVLGLFGLAYGLAHQLLISQYDDQSMFKPNGQDYFRASLLGFFSPFALYFLRDFLLMLSPRAILINLFVDFPFNDWFCLLIIFCLAYPQLQAARITGTIDETIWHIIPKQSAVFGISWSLCELLICLVQNLHRYEEVPSPESAKRNMETQVLQEEQGLVRNNITLSKCIDVKRKASLISENVYSHEDPPHSQMTTSNPDEESTDTVFVSFNDSSISLLRDSEQGNTGSRPRSRDRHPGLFNGSVIYFPEIVSKRVFIKELLVFNLLVIDSILLLVGNAFIISMYFIYVPGHDWLFSPAVRYFGSRTFGFFILRAILPLSTLSFVMSVFLFVWNDTGTDSSDSLHKANSDLHIHSSQPQSLQYISSDQLFVMNSIYTQDLLTTDDDNEILILRVFRKIMSFWRSVSNHRSFPIVGLTIWSTIMFSLGTFGAIQQ</sequence>
<feature type="transmembrane region" description="Helical" evidence="1">
    <location>
        <begin position="62"/>
        <end position="79"/>
    </location>
</feature>
<gene>
    <name evidence="2" type="ORF">LANO_0B05952G</name>
</gene>
<dbReference type="OrthoDB" id="4033420at2759"/>
<evidence type="ECO:0000313" key="3">
    <source>
        <dbReference type="Proteomes" id="UP000189911"/>
    </source>
</evidence>
<keyword evidence="1" id="KW-0472">Membrane</keyword>
<dbReference type="AlphaFoldDB" id="A0A1G4IZ20"/>
<feature type="transmembrane region" description="Helical" evidence="1">
    <location>
        <begin position="438"/>
        <end position="459"/>
    </location>
</feature>
<keyword evidence="1" id="KW-1133">Transmembrane helix</keyword>
<evidence type="ECO:0000256" key="1">
    <source>
        <dbReference type="SAM" id="Phobius"/>
    </source>
</evidence>
<organism evidence="2 3">
    <name type="scientific">Lachancea nothofagi CBS 11611</name>
    <dbReference type="NCBI Taxonomy" id="1266666"/>
    <lineage>
        <taxon>Eukaryota</taxon>
        <taxon>Fungi</taxon>
        <taxon>Dikarya</taxon>
        <taxon>Ascomycota</taxon>
        <taxon>Saccharomycotina</taxon>
        <taxon>Saccharomycetes</taxon>
        <taxon>Saccharomycetales</taxon>
        <taxon>Saccharomycetaceae</taxon>
        <taxon>Lachancea</taxon>
    </lineage>
</organism>
<keyword evidence="1" id="KW-0812">Transmembrane</keyword>
<feature type="transmembrane region" description="Helical" evidence="1">
    <location>
        <begin position="335"/>
        <end position="360"/>
    </location>
</feature>
<protein>
    <submittedName>
        <fullName evidence="2">LANO_0B05952g1_1</fullName>
    </submittedName>
</protein>
<dbReference type="Proteomes" id="UP000189911">
    <property type="component" value="Chromosome B"/>
</dbReference>